<evidence type="ECO:0008006" key="3">
    <source>
        <dbReference type="Google" id="ProtNLM"/>
    </source>
</evidence>
<dbReference type="AlphaFoldDB" id="A0A8J6NSR5"/>
<organism evidence="1 2">
    <name type="scientific">Candidatus Desulfatibia profunda</name>
    <dbReference type="NCBI Taxonomy" id="2841695"/>
    <lineage>
        <taxon>Bacteria</taxon>
        <taxon>Pseudomonadati</taxon>
        <taxon>Thermodesulfobacteriota</taxon>
        <taxon>Desulfobacteria</taxon>
        <taxon>Desulfobacterales</taxon>
        <taxon>Desulfobacterales incertae sedis</taxon>
        <taxon>Candidatus Desulfatibia</taxon>
    </lineage>
</organism>
<reference evidence="1 2" key="1">
    <citation type="submission" date="2020-08" db="EMBL/GenBank/DDBJ databases">
        <title>Bridging the membrane lipid divide: bacteria of the FCB group superphylum have the potential to synthesize archaeal ether lipids.</title>
        <authorList>
            <person name="Villanueva L."/>
            <person name="Von Meijenfeldt F.A.B."/>
            <person name="Westbye A.B."/>
            <person name="Yadav S."/>
            <person name="Hopmans E.C."/>
            <person name="Dutilh B.E."/>
            <person name="Sinninghe Damste J.S."/>
        </authorList>
    </citation>
    <scope>NUCLEOTIDE SEQUENCE [LARGE SCALE GENOMIC DNA]</scope>
    <source>
        <strain evidence="1">NIOZ-UU30</strain>
    </source>
</reference>
<dbReference type="Proteomes" id="UP000603434">
    <property type="component" value="Unassembled WGS sequence"/>
</dbReference>
<evidence type="ECO:0000313" key="2">
    <source>
        <dbReference type="Proteomes" id="UP000603434"/>
    </source>
</evidence>
<dbReference type="EMBL" id="JACNJH010000151">
    <property type="protein sequence ID" value="MBC8361780.1"/>
    <property type="molecule type" value="Genomic_DNA"/>
</dbReference>
<protein>
    <recommendedName>
        <fullName evidence="3">Outer membrane lipoprotein-sorting protein</fullName>
    </recommendedName>
</protein>
<accession>A0A8J6NSR5</accession>
<evidence type="ECO:0000313" key="1">
    <source>
        <dbReference type="EMBL" id="MBC8361780.1"/>
    </source>
</evidence>
<gene>
    <name evidence="1" type="ORF">H8E23_10310</name>
</gene>
<proteinExistence type="predicted"/>
<sequence>MQPYQKKTIGILLFLANLAWYTAQANAYVLQGPHLLELMIQNSRKSQRLLISQKLILYHTGQKGEVEFNETLKYVFPEAFRSDIVAESVQRIHVLSKGAALTVMDGKAVAESETIYDRYKDIILYNSRALLAARLSGQGVDVTVSSLGRFQGKLAYVVGAQYPDETVPQIWLNKDTFRPLRWLLTGKVDKNREDSLEVRYFDWQQSNKTWYPMRIEFYKNDILVREIKVHSVETAPSFPESLFDIDRLKSTYRPDITMLPDQGDKKELDEVKKTIEEFKKIYE</sequence>
<comment type="caution">
    <text evidence="1">The sequence shown here is derived from an EMBL/GenBank/DDBJ whole genome shotgun (WGS) entry which is preliminary data.</text>
</comment>
<name>A0A8J6NSR5_9BACT</name>